<keyword evidence="1" id="KW-0732">Signal</keyword>
<dbReference type="Pfam" id="PF02470">
    <property type="entry name" value="MlaD"/>
    <property type="match status" value="1"/>
</dbReference>
<feature type="domain" description="Mce/MlaD" evidence="2">
    <location>
        <begin position="26"/>
        <end position="100"/>
    </location>
</feature>
<dbReference type="InterPro" id="IPR052336">
    <property type="entry name" value="MlaD_Phospholipid_Transporter"/>
</dbReference>
<dbReference type="STRING" id="589385.SAMN05421504_11529"/>
<evidence type="ECO:0000313" key="5">
    <source>
        <dbReference type="Proteomes" id="UP000199515"/>
    </source>
</evidence>
<dbReference type="Proteomes" id="UP000199515">
    <property type="component" value="Unassembled WGS sequence"/>
</dbReference>
<feature type="chain" id="PRO_5011679275" evidence="1">
    <location>
        <begin position="21"/>
        <end position="351"/>
    </location>
</feature>
<dbReference type="InterPro" id="IPR005693">
    <property type="entry name" value="Mce"/>
</dbReference>
<reference evidence="4 5" key="1">
    <citation type="submission" date="2016-10" db="EMBL/GenBank/DDBJ databases">
        <authorList>
            <person name="de Groot N.N."/>
        </authorList>
    </citation>
    <scope>NUCLEOTIDE SEQUENCE [LARGE SCALE GENOMIC DNA]</scope>
    <source>
        <strain evidence="4 5">CPCC 202699</strain>
    </source>
</reference>
<evidence type="ECO:0000259" key="2">
    <source>
        <dbReference type="Pfam" id="PF02470"/>
    </source>
</evidence>
<proteinExistence type="predicted"/>
<dbReference type="AlphaFoldDB" id="A0A1H3SQQ8"/>
<gene>
    <name evidence="4" type="ORF">SAMN05421504_11529</name>
</gene>
<keyword evidence="5" id="KW-1185">Reference proteome</keyword>
<name>A0A1H3SQQ8_9PSEU</name>
<dbReference type="PANTHER" id="PTHR33371">
    <property type="entry name" value="INTERMEMBRANE PHOSPHOLIPID TRANSPORT SYSTEM BINDING PROTEIN MLAD-RELATED"/>
    <property type="match status" value="1"/>
</dbReference>
<dbReference type="OrthoDB" id="4516955at2"/>
<evidence type="ECO:0000256" key="1">
    <source>
        <dbReference type="SAM" id="SignalP"/>
    </source>
</evidence>
<dbReference type="EMBL" id="FNON01000015">
    <property type="protein sequence ID" value="SDZ40292.1"/>
    <property type="molecule type" value="Genomic_DNA"/>
</dbReference>
<accession>A0A1H3SQQ8</accession>
<protein>
    <submittedName>
        <fullName evidence="4">Virulence factor Mce family protein</fullName>
    </submittedName>
</protein>
<dbReference type="NCBIfam" id="TIGR00996">
    <property type="entry name" value="Mtu_fam_mce"/>
    <property type="match status" value="1"/>
</dbReference>
<dbReference type="Pfam" id="PF11887">
    <property type="entry name" value="Mce4_CUP1"/>
    <property type="match status" value="1"/>
</dbReference>
<dbReference type="RefSeq" id="WP_091299577.1">
    <property type="nucleotide sequence ID" value="NZ_FNON01000015.1"/>
</dbReference>
<evidence type="ECO:0000259" key="3">
    <source>
        <dbReference type="Pfam" id="PF11887"/>
    </source>
</evidence>
<sequence>MKALVLVLGAVAAVVTSSCAAVESPHITVKAQFRDAVGLYVGNDVAMLGIPIGKVTKIEPRGTSVQVELELDAGAKVPAGAGAVTVSPSVVTDRHVELTPAYRGGPTLRDGDLIPLERTRTPVEIDRVIKAVDTLAGELTKTGVLKDATDVAADNLAGSGDKIRATVEALSGAVDAMTDKRDALTGLIKNVDTLTKAAADNQAVITSFTQNLTQASELFAKDAPALGDALTRLNGLLDEAVKLIGENRDTAQNTLRSLKVTTGTLSDHTRQLAESADVLPLLFQNLANAADPATGQLRVHIDPAEVLLDGQLINILCGRVGVRLPGCGSGKLGDFGPDLGMTELLLGATRK</sequence>
<dbReference type="PANTHER" id="PTHR33371:SF4">
    <property type="entry name" value="INTERMEMBRANE PHOSPHOLIPID TRANSPORT SYSTEM BINDING PROTEIN MLAD"/>
    <property type="match status" value="1"/>
</dbReference>
<dbReference type="PROSITE" id="PS51257">
    <property type="entry name" value="PROKAR_LIPOPROTEIN"/>
    <property type="match status" value="1"/>
</dbReference>
<feature type="signal peptide" evidence="1">
    <location>
        <begin position="1"/>
        <end position="20"/>
    </location>
</feature>
<dbReference type="InterPro" id="IPR024516">
    <property type="entry name" value="Mce_C"/>
</dbReference>
<organism evidence="4 5">
    <name type="scientific">Amycolatopsis xylanica</name>
    <dbReference type="NCBI Taxonomy" id="589385"/>
    <lineage>
        <taxon>Bacteria</taxon>
        <taxon>Bacillati</taxon>
        <taxon>Actinomycetota</taxon>
        <taxon>Actinomycetes</taxon>
        <taxon>Pseudonocardiales</taxon>
        <taxon>Pseudonocardiaceae</taxon>
        <taxon>Amycolatopsis</taxon>
    </lineage>
</organism>
<evidence type="ECO:0000313" key="4">
    <source>
        <dbReference type="EMBL" id="SDZ40292.1"/>
    </source>
</evidence>
<dbReference type="InterPro" id="IPR003399">
    <property type="entry name" value="Mce/MlaD"/>
</dbReference>
<feature type="domain" description="Mammalian cell entry C-terminal" evidence="3">
    <location>
        <begin position="107"/>
        <end position="274"/>
    </location>
</feature>
<dbReference type="GO" id="GO:0005576">
    <property type="term" value="C:extracellular region"/>
    <property type="evidence" value="ECO:0007669"/>
    <property type="project" value="TreeGrafter"/>
</dbReference>